<dbReference type="AlphaFoldDB" id="A0A6A4SY84"/>
<sequence length="284" mass="31955">MTSRAVRASSFIATCPKSYRRAKLMLRAVRASSFIATCPKSYRRAKLMLSCSDARLLCAMRTDWVPKSQWSGAVQEFLKVIVSHSRTWNMNGCVIIDSEGNKKKYRLHMKKATGNRQRYASVKEAFPWYMRYYLYSDHLGFCANTVIDFGLAGPAAGIRIDVAVVINELIVISRKFTSHILALIFYHFGMPHLLRTADSLVDLWRAADDRLRDARCQQSFMSNLPVLSIAVTLLSGFHCRHAGVTSGRSQERSDKDGGLSRGLTRDDGQLCLLEQWSCGVSLSL</sequence>
<dbReference type="EMBL" id="VEVO01000008">
    <property type="protein sequence ID" value="KAF0038763.1"/>
    <property type="molecule type" value="Genomic_DNA"/>
</dbReference>
<organism evidence="1 2">
    <name type="scientific">Scophthalmus maximus</name>
    <name type="common">Turbot</name>
    <name type="synonym">Psetta maxima</name>
    <dbReference type="NCBI Taxonomy" id="52904"/>
    <lineage>
        <taxon>Eukaryota</taxon>
        <taxon>Metazoa</taxon>
        <taxon>Chordata</taxon>
        <taxon>Craniata</taxon>
        <taxon>Vertebrata</taxon>
        <taxon>Euteleostomi</taxon>
        <taxon>Actinopterygii</taxon>
        <taxon>Neopterygii</taxon>
        <taxon>Teleostei</taxon>
        <taxon>Neoteleostei</taxon>
        <taxon>Acanthomorphata</taxon>
        <taxon>Carangaria</taxon>
        <taxon>Pleuronectiformes</taxon>
        <taxon>Pleuronectoidei</taxon>
        <taxon>Scophthalmidae</taxon>
        <taxon>Scophthalmus</taxon>
    </lineage>
</organism>
<evidence type="ECO:0000313" key="2">
    <source>
        <dbReference type="Proteomes" id="UP000438429"/>
    </source>
</evidence>
<proteinExistence type="predicted"/>
<name>A0A6A4SY84_SCOMX</name>
<reference evidence="1 2" key="1">
    <citation type="submission" date="2019-06" db="EMBL/GenBank/DDBJ databases">
        <title>Draft genomes of female and male turbot (Scophthalmus maximus).</title>
        <authorList>
            <person name="Xu H."/>
            <person name="Xu X.-W."/>
            <person name="Shao C."/>
            <person name="Chen S."/>
        </authorList>
    </citation>
    <scope>NUCLEOTIDE SEQUENCE [LARGE SCALE GENOMIC DNA]</scope>
    <source>
        <strain evidence="1">Ysfricsl-2016a</strain>
        <tissue evidence="1">Blood</tissue>
    </source>
</reference>
<protein>
    <submittedName>
        <fullName evidence="1">Uncharacterized protein</fullName>
    </submittedName>
</protein>
<evidence type="ECO:0000313" key="1">
    <source>
        <dbReference type="EMBL" id="KAF0038763.1"/>
    </source>
</evidence>
<dbReference type="Proteomes" id="UP000438429">
    <property type="component" value="Unassembled WGS sequence"/>
</dbReference>
<accession>A0A6A4SY84</accession>
<comment type="caution">
    <text evidence="1">The sequence shown here is derived from an EMBL/GenBank/DDBJ whole genome shotgun (WGS) entry which is preliminary data.</text>
</comment>
<gene>
    <name evidence="1" type="ORF">F2P81_009247</name>
</gene>